<feature type="compositionally biased region" description="Basic and acidic residues" evidence="1">
    <location>
        <begin position="228"/>
        <end position="242"/>
    </location>
</feature>
<organism evidence="3 4">
    <name type="scientific">Dactylonectria estremocensis</name>
    <dbReference type="NCBI Taxonomy" id="1079267"/>
    <lineage>
        <taxon>Eukaryota</taxon>
        <taxon>Fungi</taxon>
        <taxon>Dikarya</taxon>
        <taxon>Ascomycota</taxon>
        <taxon>Pezizomycotina</taxon>
        <taxon>Sordariomycetes</taxon>
        <taxon>Hypocreomycetidae</taxon>
        <taxon>Hypocreales</taxon>
        <taxon>Nectriaceae</taxon>
        <taxon>Dactylonectria</taxon>
    </lineage>
</organism>
<dbReference type="EMBL" id="JAGMUU010000021">
    <property type="protein sequence ID" value="KAH7129356.1"/>
    <property type="molecule type" value="Genomic_DNA"/>
</dbReference>
<feature type="region of interest" description="Disordered" evidence="1">
    <location>
        <begin position="211"/>
        <end position="254"/>
    </location>
</feature>
<keyword evidence="4" id="KW-1185">Reference proteome</keyword>
<proteinExistence type="predicted"/>
<sequence length="254" mass="27479">MQRHDASCSIMLGPLDATSLRSRGLGHLYTVTIRSTRGSSGARYVPDPVPLQWEVSRILVLTLHQHGLGAGRCAGRRRAKGFYLLLATFCVWASAASTALEKHTRRHSRFSSVDQPVEASSNAGAALVVDEIHDMASMGRWRGDLDDDVPLLVDRPSFGGRLARGVMSWEANCDAPATCQAESAADTIHDVEDVADKSRLKRLEGLTSPLARHQSCTRPNPSCCPRTGDAHHQLPSEEEKHTSVAADPGTINAP</sequence>
<reference evidence="3" key="1">
    <citation type="journal article" date="2021" name="Nat. Commun.">
        <title>Genetic determinants of endophytism in the Arabidopsis root mycobiome.</title>
        <authorList>
            <person name="Mesny F."/>
            <person name="Miyauchi S."/>
            <person name="Thiergart T."/>
            <person name="Pickel B."/>
            <person name="Atanasova L."/>
            <person name="Karlsson M."/>
            <person name="Huettel B."/>
            <person name="Barry K.W."/>
            <person name="Haridas S."/>
            <person name="Chen C."/>
            <person name="Bauer D."/>
            <person name="Andreopoulos W."/>
            <person name="Pangilinan J."/>
            <person name="LaButti K."/>
            <person name="Riley R."/>
            <person name="Lipzen A."/>
            <person name="Clum A."/>
            <person name="Drula E."/>
            <person name="Henrissat B."/>
            <person name="Kohler A."/>
            <person name="Grigoriev I.V."/>
            <person name="Martin F.M."/>
            <person name="Hacquard S."/>
        </authorList>
    </citation>
    <scope>NUCLEOTIDE SEQUENCE</scope>
    <source>
        <strain evidence="3">MPI-CAGE-AT-0021</strain>
    </source>
</reference>
<evidence type="ECO:0000256" key="2">
    <source>
        <dbReference type="SAM" id="Phobius"/>
    </source>
</evidence>
<keyword evidence="2" id="KW-0812">Transmembrane</keyword>
<accession>A0A9P9E3M9</accession>
<name>A0A9P9E3M9_9HYPO</name>
<evidence type="ECO:0000256" key="1">
    <source>
        <dbReference type="SAM" id="MobiDB-lite"/>
    </source>
</evidence>
<gene>
    <name evidence="3" type="ORF">B0J13DRAFT_136488</name>
</gene>
<comment type="caution">
    <text evidence="3">The sequence shown here is derived from an EMBL/GenBank/DDBJ whole genome shotgun (WGS) entry which is preliminary data.</text>
</comment>
<protein>
    <submittedName>
        <fullName evidence="3">Uncharacterized protein</fullName>
    </submittedName>
</protein>
<dbReference type="Proteomes" id="UP000717696">
    <property type="component" value="Unassembled WGS sequence"/>
</dbReference>
<evidence type="ECO:0000313" key="4">
    <source>
        <dbReference type="Proteomes" id="UP000717696"/>
    </source>
</evidence>
<dbReference type="AlphaFoldDB" id="A0A9P9E3M9"/>
<keyword evidence="2" id="KW-1133">Transmembrane helix</keyword>
<feature type="transmembrane region" description="Helical" evidence="2">
    <location>
        <begin position="82"/>
        <end position="100"/>
    </location>
</feature>
<keyword evidence="2" id="KW-0472">Membrane</keyword>
<evidence type="ECO:0000313" key="3">
    <source>
        <dbReference type="EMBL" id="KAH7129356.1"/>
    </source>
</evidence>